<evidence type="ECO:0000256" key="1">
    <source>
        <dbReference type="ARBA" id="ARBA00022553"/>
    </source>
</evidence>
<dbReference type="Gene3D" id="3.40.50.2300">
    <property type="match status" value="1"/>
</dbReference>
<accession>A0A0F9GT22</accession>
<feature type="domain" description="Response regulatory" evidence="3">
    <location>
        <begin position="5"/>
        <end position="119"/>
    </location>
</feature>
<dbReference type="InterPro" id="IPR001789">
    <property type="entry name" value="Sig_transdc_resp-reg_receiver"/>
</dbReference>
<keyword evidence="1" id="KW-0597">Phosphoprotein</keyword>
<dbReference type="PANTHER" id="PTHR44591:SF14">
    <property type="entry name" value="PROTEIN PILG"/>
    <property type="match status" value="1"/>
</dbReference>
<keyword evidence="2" id="KW-0902">Two-component regulatory system</keyword>
<dbReference type="InterPro" id="IPR050595">
    <property type="entry name" value="Bact_response_regulator"/>
</dbReference>
<dbReference type="InterPro" id="IPR011006">
    <property type="entry name" value="CheY-like_superfamily"/>
</dbReference>
<reference evidence="4" key="1">
    <citation type="journal article" date="2015" name="Nature">
        <title>Complex archaea that bridge the gap between prokaryotes and eukaryotes.</title>
        <authorList>
            <person name="Spang A."/>
            <person name="Saw J.H."/>
            <person name="Jorgensen S.L."/>
            <person name="Zaremba-Niedzwiedzka K."/>
            <person name="Martijn J."/>
            <person name="Lind A.E."/>
            <person name="van Eijk R."/>
            <person name="Schleper C."/>
            <person name="Guy L."/>
            <person name="Ettema T.J."/>
        </authorList>
    </citation>
    <scope>NUCLEOTIDE SEQUENCE</scope>
</reference>
<evidence type="ECO:0000259" key="3">
    <source>
        <dbReference type="PROSITE" id="PS50110"/>
    </source>
</evidence>
<proteinExistence type="predicted"/>
<organism evidence="4">
    <name type="scientific">marine sediment metagenome</name>
    <dbReference type="NCBI Taxonomy" id="412755"/>
    <lineage>
        <taxon>unclassified sequences</taxon>
        <taxon>metagenomes</taxon>
        <taxon>ecological metagenomes</taxon>
    </lineage>
</organism>
<protein>
    <recommendedName>
        <fullName evidence="3">Response regulatory domain-containing protein</fullName>
    </recommendedName>
</protein>
<comment type="caution">
    <text evidence="4">The sequence shown here is derived from an EMBL/GenBank/DDBJ whole genome shotgun (WGS) entry which is preliminary data.</text>
</comment>
<evidence type="ECO:0000313" key="4">
    <source>
        <dbReference type="EMBL" id="KKL72540.1"/>
    </source>
</evidence>
<dbReference type="PANTHER" id="PTHR44591">
    <property type="entry name" value="STRESS RESPONSE REGULATOR PROTEIN 1"/>
    <property type="match status" value="1"/>
</dbReference>
<dbReference type="EMBL" id="LAZR01025242">
    <property type="protein sequence ID" value="KKL72540.1"/>
    <property type="molecule type" value="Genomic_DNA"/>
</dbReference>
<dbReference type="SUPFAM" id="SSF52172">
    <property type="entry name" value="CheY-like"/>
    <property type="match status" value="1"/>
</dbReference>
<sequence>MKQYEILLADDDPFLLTGVGMVLEKEGYKVTTAESGEEAVELLKKTEFDLVMTDQVMNGLNGTQVLKKVKELNPVTKVIILTGYDTLAVAIDALRLHADDFLLKPCDPKDMINKVKQCLVNLELSRKIKLYEKILPICGVCKKIRDDEGTEPGKGTWVDLEEYLLDKAKIAVSHGYCPDCAEKIKNEY</sequence>
<dbReference type="GO" id="GO:0000160">
    <property type="term" value="P:phosphorelay signal transduction system"/>
    <property type="evidence" value="ECO:0007669"/>
    <property type="project" value="UniProtKB-KW"/>
</dbReference>
<evidence type="ECO:0000256" key="2">
    <source>
        <dbReference type="ARBA" id="ARBA00023012"/>
    </source>
</evidence>
<dbReference type="AlphaFoldDB" id="A0A0F9GT22"/>
<dbReference type="PROSITE" id="PS50110">
    <property type="entry name" value="RESPONSE_REGULATORY"/>
    <property type="match status" value="1"/>
</dbReference>
<name>A0A0F9GT22_9ZZZZ</name>
<dbReference type="Pfam" id="PF00072">
    <property type="entry name" value="Response_reg"/>
    <property type="match status" value="1"/>
</dbReference>
<gene>
    <name evidence="4" type="ORF">LCGC14_2083900</name>
</gene>
<dbReference type="SMART" id="SM00448">
    <property type="entry name" value="REC"/>
    <property type="match status" value="1"/>
</dbReference>